<dbReference type="Proteomes" id="UP001597545">
    <property type="component" value="Unassembled WGS sequence"/>
</dbReference>
<dbReference type="SUPFAM" id="SSF48537">
    <property type="entry name" value="Phospholipase C/P1 nuclease"/>
    <property type="match status" value="1"/>
</dbReference>
<dbReference type="EMBL" id="JBHULR010000003">
    <property type="protein sequence ID" value="MFD2547381.1"/>
    <property type="molecule type" value="Genomic_DNA"/>
</dbReference>
<accession>A0ABW5KEW8</accession>
<organism evidence="2 3">
    <name type="scientific">Sphingobacterium suaedae</name>
    <dbReference type="NCBI Taxonomy" id="1686402"/>
    <lineage>
        <taxon>Bacteria</taxon>
        <taxon>Pseudomonadati</taxon>
        <taxon>Bacteroidota</taxon>
        <taxon>Sphingobacteriia</taxon>
        <taxon>Sphingobacteriales</taxon>
        <taxon>Sphingobacteriaceae</taxon>
        <taxon>Sphingobacterium</taxon>
    </lineage>
</organism>
<gene>
    <name evidence="2" type="ORF">ACFSR5_06950</name>
</gene>
<protein>
    <submittedName>
        <fullName evidence="2">Zinc dependent phospholipase C family protein</fullName>
    </submittedName>
</protein>
<proteinExistence type="predicted"/>
<sequence>MPKKLLFFWGLLICSLFSSWGFYAHKRINQAAVFTLPSELAVFYKKYIDIITERAVDADKRCYVDSLESPRHFIDIDEYTEDVLDSIPVHWSKAKEKYQEKKLLAQGIVPWQIAFTYQKLIKAFREKEPEAIIKHTADLGHYIADAHVPLHTTSNYNGQQTGQIGIHAFWESRLPEMFASSYNLLVGKAQYVRSPLDSAWQIIKESHALVDSVLLIEKNLSKEFPPHLQRSYIPRNNILVATYSDQYASAYHYRMNGMVERRMRQSIQRIGSFWMSAWIDAGQPQLRSVYDTRKTSSSSEQSSGRILGREEWH</sequence>
<evidence type="ECO:0000313" key="2">
    <source>
        <dbReference type="EMBL" id="MFD2547381.1"/>
    </source>
</evidence>
<feature type="region of interest" description="Disordered" evidence="1">
    <location>
        <begin position="290"/>
        <end position="313"/>
    </location>
</feature>
<comment type="caution">
    <text evidence="2">The sequence shown here is derived from an EMBL/GenBank/DDBJ whole genome shotgun (WGS) entry which is preliminary data.</text>
</comment>
<dbReference type="InterPro" id="IPR008947">
    <property type="entry name" value="PLipase_C/P1_nuclease_dom_sf"/>
</dbReference>
<evidence type="ECO:0000256" key="1">
    <source>
        <dbReference type="SAM" id="MobiDB-lite"/>
    </source>
</evidence>
<reference evidence="3" key="1">
    <citation type="journal article" date="2019" name="Int. J. Syst. Evol. Microbiol.">
        <title>The Global Catalogue of Microorganisms (GCM) 10K type strain sequencing project: providing services to taxonomists for standard genome sequencing and annotation.</title>
        <authorList>
            <consortium name="The Broad Institute Genomics Platform"/>
            <consortium name="The Broad Institute Genome Sequencing Center for Infectious Disease"/>
            <person name="Wu L."/>
            <person name="Ma J."/>
        </authorList>
    </citation>
    <scope>NUCLEOTIDE SEQUENCE [LARGE SCALE GENOMIC DNA]</scope>
    <source>
        <strain evidence="3">KCTC 42662</strain>
    </source>
</reference>
<evidence type="ECO:0000313" key="3">
    <source>
        <dbReference type="Proteomes" id="UP001597545"/>
    </source>
</evidence>
<dbReference type="Gene3D" id="1.10.575.10">
    <property type="entry name" value="P1 Nuclease"/>
    <property type="match status" value="1"/>
</dbReference>
<dbReference type="CDD" id="cd10981">
    <property type="entry name" value="ZnPC_S1P1"/>
    <property type="match status" value="1"/>
</dbReference>
<name>A0ABW5KEW8_9SPHI</name>
<keyword evidence="3" id="KW-1185">Reference proteome</keyword>
<dbReference type="RefSeq" id="WP_380902080.1">
    <property type="nucleotide sequence ID" value="NZ_JBHUEG010000007.1"/>
</dbReference>